<evidence type="ECO:0000313" key="1">
    <source>
        <dbReference type="EMBL" id="OUS33768.1"/>
    </source>
</evidence>
<reference evidence="2" key="1">
    <citation type="journal article" date="2017" name="Proc. Natl. Acad. Sci. U.S.A.">
        <title>Simulation of Deepwater Horizon oil plume reveals substrate specialization within a complex community of hydrocarbon degraders.</title>
        <authorList>
            <person name="Hu P."/>
            <person name="Dubinsky E.A."/>
            <person name="Probst A.J."/>
            <person name="Wang J."/>
            <person name="Sieber C.M.K."/>
            <person name="Tom L.M."/>
            <person name="Gardinali P."/>
            <person name="Banfield J.F."/>
            <person name="Atlas R.M."/>
            <person name="Andersen G.L."/>
        </authorList>
    </citation>
    <scope>NUCLEOTIDE SEQUENCE [LARGE SCALE GENOMIC DNA]</scope>
</reference>
<protein>
    <recommendedName>
        <fullName evidence="3">Solute-binding protein family 3/N-terminal domain-containing protein</fullName>
    </recommendedName>
</protein>
<name>A0A1Y5H971_OLEAN</name>
<sequence length="275" mass="30637">MALVNSRSKTQSRFQTKFQTNSSDTFLRLSHECIRDIGLSILVGVGLMLASVASAKSINPTMHFQQDPQHVEYNGLAHVILKEAYRRIGHPIAKPSERTAANNSALASQPDGILISPANAQLNSDYIRIPIIIVKLKVFAYAHKDHGNTHYEFGLLGNRISTVEGMPLIQNNMMGLITEKMSSVNRSLTSVLRNQTDIVLLPEFCALGRSKKHLLEQLTALQPAVYEVPMYHYVSKQNKHLASLLERSLKGMEKKKMISQVTQSYKVVLKADAEA</sequence>
<dbReference type="AlphaFoldDB" id="A0A1Y5H971"/>
<proteinExistence type="predicted"/>
<accession>A0A1Y5H971</accession>
<organism evidence="1 2">
    <name type="scientific">Oleispira antarctica</name>
    <dbReference type="NCBI Taxonomy" id="188908"/>
    <lineage>
        <taxon>Bacteria</taxon>
        <taxon>Pseudomonadati</taxon>
        <taxon>Pseudomonadota</taxon>
        <taxon>Gammaproteobacteria</taxon>
        <taxon>Oceanospirillales</taxon>
        <taxon>Oceanospirillaceae</taxon>
        <taxon>Oleispira</taxon>
    </lineage>
</organism>
<gene>
    <name evidence="1" type="ORF">A9R00_12910</name>
</gene>
<evidence type="ECO:0000313" key="2">
    <source>
        <dbReference type="Proteomes" id="UP000227088"/>
    </source>
</evidence>
<dbReference type="EMBL" id="MABE01000737">
    <property type="protein sequence ID" value="OUS33768.1"/>
    <property type="molecule type" value="Genomic_DNA"/>
</dbReference>
<dbReference type="SUPFAM" id="SSF53850">
    <property type="entry name" value="Periplasmic binding protein-like II"/>
    <property type="match status" value="1"/>
</dbReference>
<dbReference type="Proteomes" id="UP000227088">
    <property type="component" value="Unassembled WGS sequence"/>
</dbReference>
<evidence type="ECO:0008006" key="3">
    <source>
        <dbReference type="Google" id="ProtNLM"/>
    </source>
</evidence>
<comment type="caution">
    <text evidence="1">The sequence shown here is derived from an EMBL/GenBank/DDBJ whole genome shotgun (WGS) entry which is preliminary data.</text>
</comment>